<feature type="non-terminal residue" evidence="1">
    <location>
        <position position="113"/>
    </location>
</feature>
<reference evidence="1" key="1">
    <citation type="journal article" date="2014" name="Front. Microbiol.">
        <title>High frequency of phylogenetically diverse reductive dehalogenase-homologous genes in deep subseafloor sedimentary metagenomes.</title>
        <authorList>
            <person name="Kawai M."/>
            <person name="Futagami T."/>
            <person name="Toyoda A."/>
            <person name="Takaki Y."/>
            <person name="Nishi S."/>
            <person name="Hori S."/>
            <person name="Arai W."/>
            <person name="Tsubouchi T."/>
            <person name="Morono Y."/>
            <person name="Uchiyama I."/>
            <person name="Ito T."/>
            <person name="Fujiyama A."/>
            <person name="Inagaki F."/>
            <person name="Takami H."/>
        </authorList>
    </citation>
    <scope>NUCLEOTIDE SEQUENCE</scope>
    <source>
        <strain evidence="1">Expedition CK06-06</strain>
    </source>
</reference>
<gene>
    <name evidence="1" type="ORF">S01H4_31579</name>
</gene>
<dbReference type="AlphaFoldDB" id="X1CAW7"/>
<name>X1CAW7_9ZZZZ</name>
<comment type="caution">
    <text evidence="1">The sequence shown here is derived from an EMBL/GenBank/DDBJ whole genome shotgun (WGS) entry which is preliminary data.</text>
</comment>
<protein>
    <submittedName>
        <fullName evidence="1">Uncharacterized protein</fullName>
    </submittedName>
</protein>
<dbReference type="EMBL" id="BART01016417">
    <property type="protein sequence ID" value="GAG81446.1"/>
    <property type="molecule type" value="Genomic_DNA"/>
</dbReference>
<organism evidence="1">
    <name type="scientific">marine sediment metagenome</name>
    <dbReference type="NCBI Taxonomy" id="412755"/>
    <lineage>
        <taxon>unclassified sequences</taxon>
        <taxon>metagenomes</taxon>
        <taxon>ecological metagenomes</taxon>
    </lineage>
</organism>
<sequence length="113" mass="13334">MATFECHRESALRKQADPPTIRMLDQWQLLCREKVGTMIEVVFVNRREYPFHGINTHIGEMNTAIPQPFEDRLILLLLLEDTKKLDMLIVTHEIGHWFFNLQGLKVMENKNDN</sequence>
<evidence type="ECO:0000313" key="1">
    <source>
        <dbReference type="EMBL" id="GAG81446.1"/>
    </source>
</evidence>
<accession>X1CAW7</accession>
<proteinExistence type="predicted"/>